<protein>
    <submittedName>
        <fullName evidence="2">Uncharacterized protein</fullName>
    </submittedName>
</protein>
<gene>
    <name evidence="2" type="ORF">M5D96_002758</name>
</gene>
<keyword evidence="1" id="KW-0472">Membrane</keyword>
<evidence type="ECO:0000256" key="1">
    <source>
        <dbReference type="SAM" id="Phobius"/>
    </source>
</evidence>
<keyword evidence="3" id="KW-1185">Reference proteome</keyword>
<name>A0A9Q0BVT2_9MUSC</name>
<dbReference type="AlphaFoldDB" id="A0A9Q0BVT2"/>
<comment type="caution">
    <text evidence="2">The sequence shown here is derived from an EMBL/GenBank/DDBJ whole genome shotgun (WGS) entry which is preliminary data.</text>
</comment>
<accession>A0A9Q0BVT2</accession>
<feature type="non-terminal residue" evidence="2">
    <location>
        <position position="1"/>
    </location>
</feature>
<evidence type="ECO:0000313" key="2">
    <source>
        <dbReference type="EMBL" id="KAI8046547.1"/>
    </source>
</evidence>
<dbReference type="EMBL" id="JAMKOV010000001">
    <property type="protein sequence ID" value="KAI8046547.1"/>
    <property type="molecule type" value="Genomic_DNA"/>
</dbReference>
<keyword evidence="1" id="KW-0812">Transmembrane</keyword>
<reference evidence="2" key="1">
    <citation type="journal article" date="2023" name="Genome Biol. Evol.">
        <title>Long-read-based Genome Assembly of Drosophila gunungcola Reveals Fewer Chemosensory Genes in Flower-breeding Species.</title>
        <authorList>
            <person name="Negi A."/>
            <person name="Liao B.Y."/>
            <person name="Yeh S.D."/>
        </authorList>
    </citation>
    <scope>NUCLEOTIDE SEQUENCE</scope>
    <source>
        <strain evidence="2">Sukarami</strain>
    </source>
</reference>
<keyword evidence="1" id="KW-1133">Transmembrane helix</keyword>
<proteinExistence type="predicted"/>
<feature type="transmembrane region" description="Helical" evidence="1">
    <location>
        <begin position="87"/>
        <end position="108"/>
    </location>
</feature>
<dbReference type="Proteomes" id="UP001059596">
    <property type="component" value="Chromosome 3R"/>
</dbReference>
<organism evidence="2 3">
    <name type="scientific">Drosophila gunungcola</name>
    <name type="common">fruit fly</name>
    <dbReference type="NCBI Taxonomy" id="103775"/>
    <lineage>
        <taxon>Eukaryota</taxon>
        <taxon>Metazoa</taxon>
        <taxon>Ecdysozoa</taxon>
        <taxon>Arthropoda</taxon>
        <taxon>Hexapoda</taxon>
        <taxon>Insecta</taxon>
        <taxon>Pterygota</taxon>
        <taxon>Neoptera</taxon>
        <taxon>Endopterygota</taxon>
        <taxon>Diptera</taxon>
        <taxon>Brachycera</taxon>
        <taxon>Muscomorpha</taxon>
        <taxon>Ephydroidea</taxon>
        <taxon>Drosophilidae</taxon>
        <taxon>Drosophila</taxon>
        <taxon>Sophophora</taxon>
    </lineage>
</organism>
<evidence type="ECO:0000313" key="3">
    <source>
        <dbReference type="Proteomes" id="UP001059596"/>
    </source>
</evidence>
<sequence>MLHSWTMVATIYSILCSPERHILGILALSASNKFSPLFRPHCEKQNNQVKALKLYCSRSAQLINREKVGEKLSSDTEQSAQRTAERVWYGMVWYGMVWYGMVWCLGIITEELTQTPGP</sequence>